<sequence>MTEAAVRSSKRPKLSDEDHPKPDFPHDELILPLVAVGHDEIRVLVVAPGEVGSPLTASVELIKLQPKVPASQDPVADEEDNVASEYHNTINTSLAEIKYVRAGDSLFAVPLTYTGDGTEFLDKHIDDPLASLNYEAISYVWGAPVYSHTISLTGHGVLRITESLHDALQRLRRPYSTRTLWADAICINQADMTERSTQVSMMDRVYQQAKAVPVWLGQSQDTDALAFAAMTAYLGDARGDDVEDVWLRLRSCLQEKGCCPCCAERFNTNGELAADALLAIGKLLQRPWFSRLWVVQETSTSARVRDHAMVFCGQHHIPYLDLRDAIRMIQSDASPEGTLRSTPGPPEGIVGPIMKLWAGINSVRDWYTDIEDWPPSYLLRTLAGMSNRQCSNPLDRVYAIRSLLGLAHEPTLVPDYRLSSVEVFRRLTIVLLAVFDRRGQSDSDQPWGLLALAGTTRGEAVDTGWPSWVPNFDAFTSRSRSVVELYTRNQWLEVPQFLPAPALFSTRLRQSSAELQVKGKCFAKVREIFSDTEYPVLSETHSDRISDMELSIFRAWYVRCLHCIGQTALVNEEVITHSTTFLACGTQLAHLPREMEDVEGAVDHSGGWLFPDRWPEDVNLVREHFMLLSASEQSPPDKARVIARIELDGNQGLHDYCWVPPRALEGDRVRVIAGATFPFVTRELANGCSEILGDAYLANTTLKQALGGGGKSRWDEDIYEDVSHPPTDDWNAEDEIMQSLIAEMDWMTLQ</sequence>
<dbReference type="PANTHER" id="PTHR24148">
    <property type="entry name" value="ANKYRIN REPEAT DOMAIN-CONTAINING PROTEIN 39 HOMOLOG-RELATED"/>
    <property type="match status" value="1"/>
</dbReference>
<dbReference type="Pfam" id="PF06985">
    <property type="entry name" value="HET"/>
    <property type="match status" value="1"/>
</dbReference>
<dbReference type="PANTHER" id="PTHR24148:SF64">
    <property type="entry name" value="HETEROKARYON INCOMPATIBILITY DOMAIN-CONTAINING PROTEIN"/>
    <property type="match status" value="1"/>
</dbReference>
<name>A0AAN7VVS4_9PEZI</name>
<accession>A0AAN7VVS4</accession>
<evidence type="ECO:0000313" key="3">
    <source>
        <dbReference type="EMBL" id="KAK5706138.1"/>
    </source>
</evidence>
<protein>
    <recommendedName>
        <fullName evidence="2">Heterokaryon incompatibility domain-containing protein</fullName>
    </recommendedName>
</protein>
<evidence type="ECO:0000259" key="2">
    <source>
        <dbReference type="Pfam" id="PF06985"/>
    </source>
</evidence>
<feature type="region of interest" description="Disordered" evidence="1">
    <location>
        <begin position="1"/>
        <end position="25"/>
    </location>
</feature>
<dbReference type="Proteomes" id="UP001310594">
    <property type="component" value="Unassembled WGS sequence"/>
</dbReference>
<dbReference type="InterPro" id="IPR052895">
    <property type="entry name" value="HetReg/Transcr_Mod"/>
</dbReference>
<feature type="domain" description="Heterokaryon incompatibility" evidence="2">
    <location>
        <begin position="134"/>
        <end position="297"/>
    </location>
</feature>
<comment type="caution">
    <text evidence="3">The sequence shown here is derived from an EMBL/GenBank/DDBJ whole genome shotgun (WGS) entry which is preliminary data.</text>
</comment>
<evidence type="ECO:0000256" key="1">
    <source>
        <dbReference type="SAM" id="MobiDB-lite"/>
    </source>
</evidence>
<proteinExistence type="predicted"/>
<dbReference type="AlphaFoldDB" id="A0AAN7VVS4"/>
<dbReference type="EMBL" id="JAVRQU010000002">
    <property type="protein sequence ID" value="KAK5706138.1"/>
    <property type="molecule type" value="Genomic_DNA"/>
</dbReference>
<gene>
    <name evidence="3" type="ORF">LTR97_001125</name>
</gene>
<reference evidence="3" key="1">
    <citation type="submission" date="2023-08" db="EMBL/GenBank/DDBJ databases">
        <title>Black Yeasts Isolated from many extreme environments.</title>
        <authorList>
            <person name="Coleine C."/>
            <person name="Stajich J.E."/>
            <person name="Selbmann L."/>
        </authorList>
    </citation>
    <scope>NUCLEOTIDE SEQUENCE</scope>
    <source>
        <strain evidence="3">CCFEE 5810</strain>
    </source>
</reference>
<dbReference type="InterPro" id="IPR010730">
    <property type="entry name" value="HET"/>
</dbReference>
<feature type="compositionally biased region" description="Basic and acidic residues" evidence="1">
    <location>
        <begin position="13"/>
        <end position="25"/>
    </location>
</feature>
<organism evidence="3 4">
    <name type="scientific">Elasticomyces elasticus</name>
    <dbReference type="NCBI Taxonomy" id="574655"/>
    <lineage>
        <taxon>Eukaryota</taxon>
        <taxon>Fungi</taxon>
        <taxon>Dikarya</taxon>
        <taxon>Ascomycota</taxon>
        <taxon>Pezizomycotina</taxon>
        <taxon>Dothideomycetes</taxon>
        <taxon>Dothideomycetidae</taxon>
        <taxon>Mycosphaerellales</taxon>
        <taxon>Teratosphaeriaceae</taxon>
        <taxon>Elasticomyces</taxon>
    </lineage>
</organism>
<evidence type="ECO:0000313" key="4">
    <source>
        <dbReference type="Proteomes" id="UP001310594"/>
    </source>
</evidence>